<protein>
    <submittedName>
        <fullName evidence="1">Uncharacterized protein</fullName>
    </submittedName>
</protein>
<dbReference type="EMBL" id="HACA01031739">
    <property type="protein sequence ID" value="CDW49100.1"/>
    <property type="molecule type" value="Transcribed_RNA"/>
</dbReference>
<accession>A0A0K2VFD2</accession>
<organism evidence="1">
    <name type="scientific">Lepeophtheirus salmonis</name>
    <name type="common">Salmon louse</name>
    <name type="synonym">Caligus salmonis</name>
    <dbReference type="NCBI Taxonomy" id="72036"/>
    <lineage>
        <taxon>Eukaryota</taxon>
        <taxon>Metazoa</taxon>
        <taxon>Ecdysozoa</taxon>
        <taxon>Arthropoda</taxon>
        <taxon>Crustacea</taxon>
        <taxon>Multicrustacea</taxon>
        <taxon>Hexanauplia</taxon>
        <taxon>Copepoda</taxon>
        <taxon>Siphonostomatoida</taxon>
        <taxon>Caligidae</taxon>
        <taxon>Lepeophtheirus</taxon>
    </lineage>
</organism>
<reference evidence="1" key="1">
    <citation type="submission" date="2014-05" db="EMBL/GenBank/DDBJ databases">
        <authorList>
            <person name="Chronopoulou M."/>
        </authorList>
    </citation>
    <scope>NUCLEOTIDE SEQUENCE</scope>
    <source>
        <tissue evidence="1">Whole organism</tissue>
    </source>
</reference>
<feature type="non-terminal residue" evidence="1">
    <location>
        <position position="1"/>
    </location>
</feature>
<sequence length="288" mass="34123">FFFIIFGVVKLFRSQEVDLGVFSRSCTDGSLRDNTGQNYRSRRVEIIRLQTPILKFTTGKDSVVHGDSRTDLIQYHTTTKISKGLDSDQYVRNSRYQEFDNRITSLEKVDYSSDTENKHDTPVNTRDMMSTRKNNTLERYTRYSIDTPNSNVEGLRFVNSRDARSINSLERNIRDSRETLYSNTKERRVEPLMDARNSNDMEQGVNEFRDIKNNNGVQHNVRDLRDIRRSRIEERRLDDPWNNNRRSNVLERNMRDTRRNDALEHIVRDLRDTGDSHAEERNVRRHGR</sequence>
<dbReference type="AlphaFoldDB" id="A0A0K2VFD2"/>
<proteinExistence type="predicted"/>
<evidence type="ECO:0000313" key="1">
    <source>
        <dbReference type="EMBL" id="CDW49100.1"/>
    </source>
</evidence>
<name>A0A0K2VFD2_LEPSM</name>